<dbReference type="OrthoDB" id="10410221at2759"/>
<evidence type="ECO:0000313" key="3">
    <source>
        <dbReference type="EMBL" id="KAG2906921.1"/>
    </source>
</evidence>
<dbReference type="Proteomes" id="UP000697107">
    <property type="component" value="Unassembled WGS sequence"/>
</dbReference>
<dbReference type="AlphaFoldDB" id="A0A329SYT9"/>
<dbReference type="Proteomes" id="UP000760860">
    <property type="component" value="Unassembled WGS sequence"/>
</dbReference>
<evidence type="ECO:0000313" key="7">
    <source>
        <dbReference type="Proteomes" id="UP000251314"/>
    </source>
</evidence>
<gene>
    <name evidence="6" type="ORF">PC110_g1962</name>
    <name evidence="1" type="ORF">PC113_g1502</name>
    <name evidence="2" type="ORF">PC115_g18285</name>
    <name evidence="3" type="ORF">PC117_g20367</name>
    <name evidence="4" type="ORF">PC118_g18548</name>
    <name evidence="5" type="ORF">PC129_g17645</name>
</gene>
<dbReference type="EMBL" id="RCML01000928">
    <property type="protein sequence ID" value="KAG2967484.1"/>
    <property type="molecule type" value="Genomic_DNA"/>
</dbReference>
<dbReference type="Proteomes" id="UP000736787">
    <property type="component" value="Unassembled WGS sequence"/>
</dbReference>
<sequence>MCASGGRITANEVDRQVVYLMGMEIIASGVTCVIVIEAVVEPEIISATTMTTATTVSNAIAMTRTLLHFRLEVGEAIPGILTIIVTARLTTAHLHVATTVVDTVVDVAARVLATMWRRQDIAESAQAADQS</sequence>
<reference evidence="6 7" key="1">
    <citation type="submission" date="2018-01" db="EMBL/GenBank/DDBJ databases">
        <title>Draft genome of the strawberry crown rot pathogen Phytophthora cactorum.</title>
        <authorList>
            <person name="Armitage A.D."/>
            <person name="Lysoe E."/>
            <person name="Nellist C.F."/>
            <person name="Harrison R.J."/>
            <person name="Brurberg M.B."/>
        </authorList>
    </citation>
    <scope>NUCLEOTIDE SEQUENCE [LARGE SCALE GENOMIC DNA]</scope>
    <source>
        <strain evidence="6 7">10300</strain>
    </source>
</reference>
<organism evidence="6 7">
    <name type="scientific">Phytophthora cactorum</name>
    <dbReference type="NCBI Taxonomy" id="29920"/>
    <lineage>
        <taxon>Eukaryota</taxon>
        <taxon>Sar</taxon>
        <taxon>Stramenopiles</taxon>
        <taxon>Oomycota</taxon>
        <taxon>Peronosporomycetes</taxon>
        <taxon>Peronosporales</taxon>
        <taxon>Peronosporaceae</taxon>
        <taxon>Phytophthora</taxon>
    </lineage>
</organism>
<dbReference type="Proteomes" id="UP000251314">
    <property type="component" value="Unassembled WGS sequence"/>
</dbReference>
<name>A0A329SYT9_9STRA</name>
<evidence type="ECO:0000313" key="4">
    <source>
        <dbReference type="EMBL" id="KAG2967484.1"/>
    </source>
</evidence>
<dbReference type="EMBL" id="RCMK01000943">
    <property type="protein sequence ID" value="KAG2906921.1"/>
    <property type="molecule type" value="Genomic_DNA"/>
</dbReference>
<dbReference type="VEuPathDB" id="FungiDB:PC110_g1962"/>
<proteinExistence type="predicted"/>
<evidence type="ECO:0000313" key="1">
    <source>
        <dbReference type="EMBL" id="KAG2867955.1"/>
    </source>
</evidence>
<keyword evidence="7" id="KW-1185">Reference proteome</keyword>
<dbReference type="EMBL" id="RCMV01000962">
    <property type="protein sequence ID" value="KAG3211371.1"/>
    <property type="molecule type" value="Genomic_DNA"/>
</dbReference>
<accession>A0A329SYT9</accession>
<dbReference type="EMBL" id="RCMI01000933">
    <property type="protein sequence ID" value="KAG2894008.1"/>
    <property type="molecule type" value="Genomic_DNA"/>
</dbReference>
<dbReference type="EMBL" id="MJFZ01000024">
    <property type="protein sequence ID" value="RAW41804.1"/>
    <property type="molecule type" value="Genomic_DNA"/>
</dbReference>
<dbReference type="Proteomes" id="UP000735874">
    <property type="component" value="Unassembled WGS sequence"/>
</dbReference>
<evidence type="ECO:0000313" key="2">
    <source>
        <dbReference type="EMBL" id="KAG2894008.1"/>
    </source>
</evidence>
<dbReference type="EMBL" id="RCMG01000017">
    <property type="protein sequence ID" value="KAG2867955.1"/>
    <property type="molecule type" value="Genomic_DNA"/>
</dbReference>
<evidence type="ECO:0000313" key="5">
    <source>
        <dbReference type="EMBL" id="KAG3211371.1"/>
    </source>
</evidence>
<evidence type="ECO:0000313" key="6">
    <source>
        <dbReference type="EMBL" id="RAW41804.1"/>
    </source>
</evidence>
<protein>
    <submittedName>
        <fullName evidence="6">Uncharacterized protein</fullName>
    </submittedName>
</protein>
<dbReference type="Proteomes" id="UP000774804">
    <property type="component" value="Unassembled WGS sequence"/>
</dbReference>
<reference evidence="1" key="2">
    <citation type="submission" date="2018-10" db="EMBL/GenBank/DDBJ databases">
        <title>Effector identification in a new, highly contiguous assembly of the strawberry crown rot pathogen Phytophthora cactorum.</title>
        <authorList>
            <person name="Armitage A.D."/>
            <person name="Nellist C.F."/>
            <person name="Bates H."/>
            <person name="Vickerstaff R.J."/>
            <person name="Harrison R.J."/>
        </authorList>
    </citation>
    <scope>NUCLEOTIDE SEQUENCE</scope>
    <source>
        <strain evidence="1">15-7</strain>
        <strain evidence="2">4032</strain>
        <strain evidence="3">4040</strain>
        <strain evidence="4">P415</strain>
        <strain evidence="5">P421</strain>
    </source>
</reference>
<comment type="caution">
    <text evidence="6">The sequence shown here is derived from an EMBL/GenBank/DDBJ whole genome shotgun (WGS) entry which is preliminary data.</text>
</comment>